<dbReference type="EMBL" id="SMFM01000002">
    <property type="protein sequence ID" value="TDD77152.1"/>
    <property type="molecule type" value="Genomic_DNA"/>
</dbReference>
<comment type="caution">
    <text evidence="1">The sequence shown here is derived from an EMBL/GenBank/DDBJ whole genome shotgun (WGS) entry which is preliminary data.</text>
</comment>
<accession>A0A4R5B289</accession>
<evidence type="ECO:0000313" key="2">
    <source>
        <dbReference type="Proteomes" id="UP000295278"/>
    </source>
</evidence>
<dbReference type="Proteomes" id="UP000295278">
    <property type="component" value="Unassembled WGS sequence"/>
</dbReference>
<dbReference type="AlphaFoldDB" id="A0A4R5B289"/>
<proteinExistence type="predicted"/>
<dbReference type="RefSeq" id="WP_131908948.1">
    <property type="nucleotide sequence ID" value="NZ_SMFM01000002.1"/>
</dbReference>
<keyword evidence="2" id="KW-1185">Reference proteome</keyword>
<protein>
    <submittedName>
        <fullName evidence="1">Uncharacterized protein</fullName>
    </submittedName>
</protein>
<reference evidence="1 2" key="1">
    <citation type="submission" date="2019-03" db="EMBL/GenBank/DDBJ databases">
        <title>Flavobacterium AT-3-2 sp. nov., isolated from arctic soil.</title>
        <authorList>
            <person name="Chaudhary D.K."/>
        </authorList>
    </citation>
    <scope>NUCLEOTIDE SEQUENCE [LARGE SCALE GENOMIC DNA]</scope>
    <source>
        <strain evidence="1 2">AT-3-2</strain>
    </source>
</reference>
<name>A0A4R5B289_9FLAO</name>
<organism evidence="1 2">
    <name type="scientific">Flavobacterium caseinilyticum</name>
    <dbReference type="NCBI Taxonomy" id="2541732"/>
    <lineage>
        <taxon>Bacteria</taxon>
        <taxon>Pseudomonadati</taxon>
        <taxon>Bacteroidota</taxon>
        <taxon>Flavobacteriia</taxon>
        <taxon>Flavobacteriales</taxon>
        <taxon>Flavobacteriaceae</taxon>
        <taxon>Flavobacterium</taxon>
    </lineage>
</organism>
<sequence length="71" mass="7994">MKRPTRKAVRQHFATAKTVECITNKMNIDVTGITSFEYDKEARIWTSVGGAITFWKKGVFATIVNSVNNKS</sequence>
<gene>
    <name evidence="1" type="ORF">E0F89_06010</name>
</gene>
<dbReference type="OrthoDB" id="1450366at2"/>
<evidence type="ECO:0000313" key="1">
    <source>
        <dbReference type="EMBL" id="TDD77152.1"/>
    </source>
</evidence>